<dbReference type="RefSeq" id="WP_152729292.1">
    <property type="nucleotide sequence ID" value="NZ_JAABOZ010000003.1"/>
</dbReference>
<dbReference type="PANTHER" id="PTHR32089">
    <property type="entry name" value="METHYL-ACCEPTING CHEMOTAXIS PROTEIN MCPB"/>
    <property type="match status" value="1"/>
</dbReference>
<dbReference type="Pfam" id="PF12729">
    <property type="entry name" value="4HB_MCP_1"/>
    <property type="match status" value="1"/>
</dbReference>
<dbReference type="Pfam" id="PF00672">
    <property type="entry name" value="HAMP"/>
    <property type="match status" value="1"/>
</dbReference>
<evidence type="ECO:0000259" key="7">
    <source>
        <dbReference type="PROSITE" id="PS50111"/>
    </source>
</evidence>
<evidence type="ECO:0000256" key="2">
    <source>
        <dbReference type="ARBA" id="ARBA00022989"/>
    </source>
</evidence>
<keyword evidence="2 6" id="KW-1133">Transmembrane helix</keyword>
<dbReference type="PANTHER" id="PTHR32089:SF112">
    <property type="entry name" value="LYSOZYME-LIKE PROTEIN-RELATED"/>
    <property type="match status" value="1"/>
</dbReference>
<accession>A0A7K3WF66</accession>
<name>A0A7K3WF66_9ACTN</name>
<reference evidence="9 10" key="1">
    <citation type="submission" date="2020-02" db="EMBL/GenBank/DDBJ databases">
        <title>The whole genome sequence of CPCC 205119.</title>
        <authorList>
            <person name="Jiang Z."/>
        </authorList>
    </citation>
    <scope>NUCLEOTIDE SEQUENCE [LARGE SCALE GENOMIC DNA]</scope>
    <source>
        <strain evidence="9 10">CPCC 205119</strain>
    </source>
</reference>
<dbReference type="InterPro" id="IPR004089">
    <property type="entry name" value="MCPsignal_dom"/>
</dbReference>
<dbReference type="AlphaFoldDB" id="A0A7K3WF66"/>
<dbReference type="InterPro" id="IPR003660">
    <property type="entry name" value="HAMP_dom"/>
</dbReference>
<dbReference type="PROSITE" id="PS50111">
    <property type="entry name" value="CHEMOTAXIS_TRANSDUC_2"/>
    <property type="match status" value="1"/>
</dbReference>
<comment type="similarity">
    <text evidence="4">Belongs to the methyl-accepting chemotaxis (MCP) protein family.</text>
</comment>
<dbReference type="Gene3D" id="1.10.287.950">
    <property type="entry name" value="Methyl-accepting chemotaxis protein"/>
    <property type="match status" value="1"/>
</dbReference>
<evidence type="ECO:0000256" key="1">
    <source>
        <dbReference type="ARBA" id="ARBA00022692"/>
    </source>
</evidence>
<evidence type="ECO:0000313" key="10">
    <source>
        <dbReference type="Proteomes" id="UP000470470"/>
    </source>
</evidence>
<proteinExistence type="inferred from homology"/>
<feature type="transmembrane region" description="Helical" evidence="6">
    <location>
        <begin position="32"/>
        <end position="51"/>
    </location>
</feature>
<evidence type="ECO:0000256" key="3">
    <source>
        <dbReference type="ARBA" id="ARBA00023224"/>
    </source>
</evidence>
<dbReference type="InterPro" id="IPR024478">
    <property type="entry name" value="HlyB_4HB_MCP"/>
</dbReference>
<dbReference type="SMART" id="SM00283">
    <property type="entry name" value="MA"/>
    <property type="match status" value="1"/>
</dbReference>
<evidence type="ECO:0000256" key="5">
    <source>
        <dbReference type="PROSITE-ProRule" id="PRU00284"/>
    </source>
</evidence>
<dbReference type="Pfam" id="PF00015">
    <property type="entry name" value="MCPsignal"/>
    <property type="match status" value="1"/>
</dbReference>
<evidence type="ECO:0000256" key="6">
    <source>
        <dbReference type="SAM" id="Phobius"/>
    </source>
</evidence>
<feature type="domain" description="HAMP" evidence="8">
    <location>
        <begin position="234"/>
        <end position="286"/>
    </location>
</feature>
<dbReference type="GO" id="GO:0007165">
    <property type="term" value="P:signal transduction"/>
    <property type="evidence" value="ECO:0007669"/>
    <property type="project" value="UniProtKB-KW"/>
</dbReference>
<protein>
    <submittedName>
        <fullName evidence="9">Methyl-accepting chemotaxis protein</fullName>
    </submittedName>
</protein>
<comment type="caution">
    <text evidence="9">The sequence shown here is derived from an EMBL/GenBank/DDBJ whole genome shotgun (WGS) entry which is preliminary data.</text>
</comment>
<dbReference type="Proteomes" id="UP000470470">
    <property type="component" value="Unassembled WGS sequence"/>
</dbReference>
<keyword evidence="10" id="KW-1185">Reference proteome</keyword>
<gene>
    <name evidence="9" type="ORF">G1H19_14175</name>
</gene>
<keyword evidence="1 6" id="KW-0812">Transmembrane</keyword>
<sequence>MPAAPSMPSAAGAAEPRGRRWSVVHWRLRSRLLLAVFLVTLTTLGVAGFGVQRMSVLNDKAEQVYTEGAVPLDGFRQLQALWWQFAAHTARARVGTLPPERRAQAQRDAEADIALITAQLAAVEEMALGAEARAGLEALSAGVGRYVQALEQLVGLVAAGNPDPVVAGGLLQTLDAEEAAIVEMLISGTAAAAEAAEARSAESAAAYTSARTLTVVGVSIGVLVAVVLALSIVRTVTGPVERLRSVLVRVAGGDLSVRVGAAGGGEIGEVGRSLDDTLEALSGVLRLVRTSATGLAASSAAMAGTATAMNGNAEAAARQAETIFSSAGEVAMSVDTVAAGSSEMEGAIREIASNANQAATVARRAVDVAGATTTTVGALGESSEQIAQVVKVITAIAEQTNLLALNATIEAARAGEMGKGFAVVATEVKELAQETARATEDIAGRVATIQSDTARAVAAIDEISAVIGEINDYQASIAAAVEQQTATTNEMNRNVAEAAGGSRSIADSVSGLAANAQQTHVQVASAQAGADELARMGADLEQAVAGFVL</sequence>
<dbReference type="SMART" id="SM00304">
    <property type="entry name" value="HAMP"/>
    <property type="match status" value="1"/>
</dbReference>
<feature type="domain" description="Methyl-accepting transducer" evidence="7">
    <location>
        <begin position="291"/>
        <end position="527"/>
    </location>
</feature>
<dbReference type="GO" id="GO:0016020">
    <property type="term" value="C:membrane"/>
    <property type="evidence" value="ECO:0007669"/>
    <property type="project" value="InterPro"/>
</dbReference>
<keyword evidence="3 5" id="KW-0807">Transducer</keyword>
<dbReference type="EMBL" id="JAAGWK010000020">
    <property type="protein sequence ID" value="NEL55141.1"/>
    <property type="molecule type" value="Genomic_DNA"/>
</dbReference>
<organism evidence="9 10">
    <name type="scientific">Goekera deserti</name>
    <dbReference type="NCBI Taxonomy" id="2497753"/>
    <lineage>
        <taxon>Bacteria</taxon>
        <taxon>Bacillati</taxon>
        <taxon>Actinomycetota</taxon>
        <taxon>Actinomycetes</taxon>
        <taxon>Geodermatophilales</taxon>
        <taxon>Geodermatophilaceae</taxon>
        <taxon>Goekera</taxon>
    </lineage>
</organism>
<evidence type="ECO:0000313" key="9">
    <source>
        <dbReference type="EMBL" id="NEL55141.1"/>
    </source>
</evidence>
<feature type="transmembrane region" description="Helical" evidence="6">
    <location>
        <begin position="213"/>
        <end position="233"/>
    </location>
</feature>
<dbReference type="SUPFAM" id="SSF58104">
    <property type="entry name" value="Methyl-accepting chemotaxis protein (MCP) signaling domain"/>
    <property type="match status" value="1"/>
</dbReference>
<dbReference type="PROSITE" id="PS50885">
    <property type="entry name" value="HAMP"/>
    <property type="match status" value="1"/>
</dbReference>
<evidence type="ECO:0000256" key="4">
    <source>
        <dbReference type="ARBA" id="ARBA00029447"/>
    </source>
</evidence>
<evidence type="ECO:0000259" key="8">
    <source>
        <dbReference type="PROSITE" id="PS50885"/>
    </source>
</evidence>
<keyword evidence="6" id="KW-0472">Membrane</keyword>